<comment type="caution">
    <text evidence="7">The sequence shown here is derived from an EMBL/GenBank/DDBJ whole genome shotgun (WGS) entry which is preliminary data.</text>
</comment>
<keyword evidence="4" id="KW-0949">S-adenosyl-L-methionine</keyword>
<dbReference type="InterPro" id="IPR055487">
    <property type="entry name" value="DUF7059"/>
</dbReference>
<dbReference type="GO" id="GO:0003676">
    <property type="term" value="F:nucleic acid binding"/>
    <property type="evidence" value="ECO:0007669"/>
    <property type="project" value="InterPro"/>
</dbReference>
<gene>
    <name evidence="7" type="ORF">EV139_2778</name>
</gene>
<feature type="domain" description="DUF7059" evidence="6">
    <location>
        <begin position="42"/>
        <end position="125"/>
    </location>
</feature>
<evidence type="ECO:0000256" key="2">
    <source>
        <dbReference type="ARBA" id="ARBA00022603"/>
    </source>
</evidence>
<dbReference type="EMBL" id="SHKI01000007">
    <property type="protein sequence ID" value="RZT61032.1"/>
    <property type="molecule type" value="Genomic_DNA"/>
</dbReference>
<feature type="domain" description="Methyltransferase small" evidence="5">
    <location>
        <begin position="193"/>
        <end position="268"/>
    </location>
</feature>
<dbReference type="Pfam" id="PF05175">
    <property type="entry name" value="MTS"/>
    <property type="match status" value="1"/>
</dbReference>
<organism evidence="7 8">
    <name type="scientific">Leucobacter luti</name>
    <dbReference type="NCBI Taxonomy" id="340320"/>
    <lineage>
        <taxon>Bacteria</taxon>
        <taxon>Bacillati</taxon>
        <taxon>Actinomycetota</taxon>
        <taxon>Actinomycetes</taxon>
        <taxon>Micrococcales</taxon>
        <taxon>Microbacteriaceae</taxon>
        <taxon>Leucobacter</taxon>
    </lineage>
</organism>
<keyword evidence="2 7" id="KW-0489">Methyltransferase</keyword>
<evidence type="ECO:0000256" key="4">
    <source>
        <dbReference type="ARBA" id="ARBA00022691"/>
    </source>
</evidence>
<sequence>MALAVPASHSRRGMVIEVVEREPYPRGMDTALLLRLRADLAAADYRAATVSGLLGDGADAARLRGVFVPAERALAERDGSALALLVRLFLLGAAVTAAELDAALPALGAAGARELGLVAAEPGEASTDALRAALSLNPVAIADSRSDEPVDWWLLSDLDDQLRRGPARPDHVMGVGGATRSLIAQAPPGDVALSLDLGTGCGIVALHLALRGGRVIATDISERALELAAANAVLNTLDHAIEFRRGDLFAPVHADRFDLILSNPPFVITPRAGDGPIYEYRDGGLVGDALAAAVVRDGPALLVPGGTMLCLANWETPWGGNGLGRVHDWIAAGVAGPLTAWVIERDRVSPAQYAETWVRDGGARPGTAAFTELLSAWLDDFSERRVIGIGLGAIRIRREPETTDPAPPSVVHVEQATGSLSAAGLGRDLEAAFAAGATAARMSDAEVLATHWIVSPAVTEERIHEPGHESPSALTLLTDRPIARRVAADPLLAAAVGASDGDLTLGQIADALATLLDVDAAAAREAVIAGARELAWLGMLSPGAPRA</sequence>
<dbReference type="PANTHER" id="PTHR45875:SF1">
    <property type="entry name" value="METHYLTRANSFERASE N6AMT1"/>
    <property type="match status" value="1"/>
</dbReference>
<reference evidence="7 8" key="1">
    <citation type="journal article" date="2015" name="Stand. Genomic Sci.">
        <title>Genomic Encyclopedia of Bacterial and Archaeal Type Strains, Phase III: the genomes of soil and plant-associated and newly described type strains.</title>
        <authorList>
            <person name="Whitman W.B."/>
            <person name="Woyke T."/>
            <person name="Klenk H.P."/>
            <person name="Zhou Y."/>
            <person name="Lilburn T.G."/>
            <person name="Beck B.J."/>
            <person name="De Vos P."/>
            <person name="Vandamme P."/>
            <person name="Eisen J.A."/>
            <person name="Garrity G."/>
            <person name="Hugenholtz P."/>
            <person name="Kyrpides N.C."/>
        </authorList>
    </citation>
    <scope>NUCLEOTIDE SEQUENCE [LARGE SCALE GENOMIC DNA]</scope>
    <source>
        <strain evidence="7 8">RF6</strain>
    </source>
</reference>
<dbReference type="InterPro" id="IPR052190">
    <property type="entry name" value="Euk-Arch_PrmC-MTase"/>
</dbReference>
<protein>
    <submittedName>
        <fullName evidence="7">Methyltransferase family protein</fullName>
    </submittedName>
</protein>
<keyword evidence="3 7" id="KW-0808">Transferase</keyword>
<dbReference type="GO" id="GO:0008757">
    <property type="term" value="F:S-adenosylmethionine-dependent methyltransferase activity"/>
    <property type="evidence" value="ECO:0007669"/>
    <property type="project" value="TreeGrafter"/>
</dbReference>
<evidence type="ECO:0000256" key="3">
    <source>
        <dbReference type="ARBA" id="ARBA00022679"/>
    </source>
</evidence>
<proteinExistence type="inferred from homology"/>
<dbReference type="Proteomes" id="UP000291832">
    <property type="component" value="Unassembled WGS sequence"/>
</dbReference>
<evidence type="ECO:0000256" key="1">
    <source>
        <dbReference type="ARBA" id="ARBA00006149"/>
    </source>
</evidence>
<name>A0A4Q7TNZ4_9MICO</name>
<comment type="similarity">
    <text evidence="1">Belongs to the eukaryotic/archaeal PrmC-related family.</text>
</comment>
<evidence type="ECO:0000259" key="6">
    <source>
        <dbReference type="Pfam" id="PF23186"/>
    </source>
</evidence>
<evidence type="ECO:0000313" key="7">
    <source>
        <dbReference type="EMBL" id="RZT61032.1"/>
    </source>
</evidence>
<accession>A0A4Q7TNZ4</accession>
<dbReference type="Pfam" id="PF23186">
    <property type="entry name" value="DUF7059"/>
    <property type="match status" value="1"/>
</dbReference>
<dbReference type="InterPro" id="IPR007848">
    <property type="entry name" value="Small_mtfrase_dom"/>
</dbReference>
<dbReference type="GO" id="GO:0008276">
    <property type="term" value="F:protein methyltransferase activity"/>
    <property type="evidence" value="ECO:0007669"/>
    <property type="project" value="TreeGrafter"/>
</dbReference>
<dbReference type="InterPro" id="IPR029063">
    <property type="entry name" value="SAM-dependent_MTases_sf"/>
</dbReference>
<dbReference type="PROSITE" id="PS00092">
    <property type="entry name" value="N6_MTASE"/>
    <property type="match status" value="1"/>
</dbReference>
<dbReference type="InterPro" id="IPR002052">
    <property type="entry name" value="DNA_methylase_N6_adenine_CS"/>
</dbReference>
<dbReference type="PANTHER" id="PTHR45875">
    <property type="entry name" value="METHYLTRANSFERASE N6AMT1"/>
    <property type="match status" value="1"/>
</dbReference>
<dbReference type="Gene3D" id="3.40.50.150">
    <property type="entry name" value="Vaccinia Virus protein VP39"/>
    <property type="match status" value="1"/>
</dbReference>
<dbReference type="SUPFAM" id="SSF53335">
    <property type="entry name" value="S-adenosyl-L-methionine-dependent methyltransferases"/>
    <property type="match status" value="1"/>
</dbReference>
<dbReference type="GO" id="GO:0008170">
    <property type="term" value="F:N-methyltransferase activity"/>
    <property type="evidence" value="ECO:0007669"/>
    <property type="project" value="UniProtKB-ARBA"/>
</dbReference>
<dbReference type="CDD" id="cd02440">
    <property type="entry name" value="AdoMet_MTases"/>
    <property type="match status" value="1"/>
</dbReference>
<dbReference type="GO" id="GO:0035657">
    <property type="term" value="C:eRF1 methyltransferase complex"/>
    <property type="evidence" value="ECO:0007669"/>
    <property type="project" value="TreeGrafter"/>
</dbReference>
<dbReference type="AlphaFoldDB" id="A0A4Q7TNZ4"/>
<evidence type="ECO:0000313" key="8">
    <source>
        <dbReference type="Proteomes" id="UP000291832"/>
    </source>
</evidence>
<keyword evidence="8" id="KW-1185">Reference proteome</keyword>
<dbReference type="GO" id="GO:0032259">
    <property type="term" value="P:methylation"/>
    <property type="evidence" value="ECO:0007669"/>
    <property type="project" value="UniProtKB-KW"/>
</dbReference>
<evidence type="ECO:0000259" key="5">
    <source>
        <dbReference type="Pfam" id="PF05175"/>
    </source>
</evidence>